<feature type="transmembrane region" description="Helical" evidence="10">
    <location>
        <begin position="157"/>
        <end position="181"/>
    </location>
</feature>
<reference evidence="12" key="1">
    <citation type="submission" date="2021-11" db="EMBL/GenBank/DDBJ databases">
        <title>Streptomyces corallinus and Kineosporia corallina sp. nov., two new coral-derived marine actinobacteria.</title>
        <authorList>
            <person name="Buangrab K."/>
            <person name="Sutthacheep M."/>
            <person name="Yeemin T."/>
            <person name="Harunari E."/>
            <person name="Igarashi Y."/>
            <person name="Sripreechasak P."/>
            <person name="Kanchanasin P."/>
            <person name="Tanasupawat S."/>
            <person name="Phongsopitanun W."/>
        </authorList>
    </citation>
    <scope>NUCLEOTIDE SEQUENCE</scope>
    <source>
        <strain evidence="12">JCM 31032</strain>
    </source>
</reference>
<evidence type="ECO:0000256" key="9">
    <source>
        <dbReference type="SAM" id="MobiDB-lite"/>
    </source>
</evidence>
<dbReference type="InterPro" id="IPR000515">
    <property type="entry name" value="MetI-like"/>
</dbReference>
<organism evidence="12 13">
    <name type="scientific">Kineosporia babensis</name>
    <dbReference type="NCBI Taxonomy" id="499548"/>
    <lineage>
        <taxon>Bacteria</taxon>
        <taxon>Bacillati</taxon>
        <taxon>Actinomycetota</taxon>
        <taxon>Actinomycetes</taxon>
        <taxon>Kineosporiales</taxon>
        <taxon>Kineosporiaceae</taxon>
        <taxon>Kineosporia</taxon>
    </lineage>
</organism>
<dbReference type="Proteomes" id="UP001138997">
    <property type="component" value="Unassembled WGS sequence"/>
</dbReference>
<evidence type="ECO:0000256" key="2">
    <source>
        <dbReference type="ARBA" id="ARBA00011779"/>
    </source>
</evidence>
<keyword evidence="13" id="KW-1185">Reference proteome</keyword>
<dbReference type="PROSITE" id="PS50928">
    <property type="entry name" value="ABC_TM1"/>
    <property type="match status" value="1"/>
</dbReference>
<dbReference type="InterPro" id="IPR005667">
    <property type="entry name" value="Sulph_transpt2"/>
</dbReference>
<keyword evidence="6" id="KW-0764">Sulfate transport</keyword>
<name>A0A9X1NFW8_9ACTN</name>
<dbReference type="AlphaFoldDB" id="A0A9X1NFW8"/>
<dbReference type="RefSeq" id="WP_231442910.1">
    <property type="nucleotide sequence ID" value="NZ_JAJOMB010000008.1"/>
</dbReference>
<feature type="transmembrane region" description="Helical" evidence="10">
    <location>
        <begin position="210"/>
        <end position="231"/>
    </location>
</feature>
<evidence type="ECO:0000256" key="6">
    <source>
        <dbReference type="ARBA" id="ARBA00023032"/>
    </source>
</evidence>
<dbReference type="PANTHER" id="PTHR30406:SF1">
    <property type="entry name" value="SULFATE TRANSPORT SYSTEM PERMEASE PROTEIN CYSW"/>
    <property type="match status" value="1"/>
</dbReference>
<evidence type="ECO:0000256" key="1">
    <source>
        <dbReference type="ARBA" id="ARBA00004141"/>
    </source>
</evidence>
<comment type="subcellular location">
    <subcellularLocation>
        <location evidence="1">Membrane</location>
        <topology evidence="1">Multi-pass membrane protein</topology>
    </subcellularLocation>
</comment>
<dbReference type="SUPFAM" id="SSF161098">
    <property type="entry name" value="MetI-like"/>
    <property type="match status" value="1"/>
</dbReference>
<accession>A0A9X1NFW8</accession>
<feature type="transmembrane region" description="Helical" evidence="10">
    <location>
        <begin position="273"/>
        <end position="294"/>
    </location>
</feature>
<sequence>MTDTSVKLETSAGGDDSRPPVLVRSPRRKPPSGSPVTRWILRILAVGYVLGLVALPVGTVIEHTFENGLEPVLESLRNPDLQSAARLGVFVAVISVVINTVFGVGISILIVRYRFPGRRLLNAIIDLPVSISPIVVGIALIFVYGSGGWFGPALTSMGIQIIFATPALILATVIVALPLVVREVIPVLEEAGTEQDQAAQSLGANAFQRFVRITLPTIKWALAYGVVLSLARSLGEFGAVRVVSGSVAGESQTLTLFVNDSYQEFGAQAEQDAFTAAFLLMCVAVLFIVIIALLRPKEQTK</sequence>
<protein>
    <submittedName>
        <fullName evidence="12">Sulfate ABC transporter permease subunit</fullName>
    </submittedName>
</protein>
<comment type="caution">
    <text evidence="12">The sequence shown here is derived from an EMBL/GenBank/DDBJ whole genome shotgun (WGS) entry which is preliminary data.</text>
</comment>
<feature type="region of interest" description="Disordered" evidence="9">
    <location>
        <begin position="1"/>
        <end position="34"/>
    </location>
</feature>
<dbReference type="InterPro" id="IPR035906">
    <property type="entry name" value="MetI-like_sf"/>
</dbReference>
<evidence type="ECO:0000256" key="5">
    <source>
        <dbReference type="ARBA" id="ARBA00022989"/>
    </source>
</evidence>
<keyword evidence="5 10" id="KW-1133">Transmembrane helix</keyword>
<dbReference type="Pfam" id="PF00528">
    <property type="entry name" value="BPD_transp_1"/>
    <property type="match status" value="1"/>
</dbReference>
<evidence type="ECO:0000313" key="12">
    <source>
        <dbReference type="EMBL" id="MCD5312561.1"/>
    </source>
</evidence>
<evidence type="ECO:0000259" key="11">
    <source>
        <dbReference type="PROSITE" id="PS50928"/>
    </source>
</evidence>
<dbReference type="EMBL" id="JAJOMB010000008">
    <property type="protein sequence ID" value="MCD5312561.1"/>
    <property type="molecule type" value="Genomic_DNA"/>
</dbReference>
<evidence type="ECO:0000256" key="10">
    <source>
        <dbReference type="SAM" id="Phobius"/>
    </source>
</evidence>
<evidence type="ECO:0000313" key="13">
    <source>
        <dbReference type="Proteomes" id="UP001138997"/>
    </source>
</evidence>
<feature type="transmembrane region" description="Helical" evidence="10">
    <location>
        <begin position="39"/>
        <end position="61"/>
    </location>
</feature>
<dbReference type="CDD" id="cd06261">
    <property type="entry name" value="TM_PBP2"/>
    <property type="match status" value="1"/>
</dbReference>
<dbReference type="NCBIfam" id="TIGR00969">
    <property type="entry name" value="3a0106s02"/>
    <property type="match status" value="1"/>
</dbReference>
<evidence type="ECO:0000256" key="8">
    <source>
        <dbReference type="ARBA" id="ARBA00025323"/>
    </source>
</evidence>
<feature type="transmembrane region" description="Helical" evidence="10">
    <location>
        <begin position="123"/>
        <end position="145"/>
    </location>
</feature>
<evidence type="ECO:0000256" key="4">
    <source>
        <dbReference type="ARBA" id="ARBA00022692"/>
    </source>
</evidence>
<gene>
    <name evidence="12" type="ORF">LR394_16760</name>
</gene>
<dbReference type="PANTHER" id="PTHR30406">
    <property type="entry name" value="SULFATE TRANSPORT SYSTEM PERMEASE PROTEIN"/>
    <property type="match status" value="1"/>
</dbReference>
<evidence type="ECO:0000256" key="3">
    <source>
        <dbReference type="ARBA" id="ARBA00022448"/>
    </source>
</evidence>
<comment type="function">
    <text evidence="8">Part of the ABC transporter complex CysAWTP (TC 3.A.1.6.1) involved in sulfate/thiosulfate import. Probably responsible for the translocation of the substrate across the membrane.</text>
</comment>
<evidence type="ECO:0000256" key="7">
    <source>
        <dbReference type="ARBA" id="ARBA00023136"/>
    </source>
</evidence>
<dbReference type="GO" id="GO:0015419">
    <property type="term" value="F:ABC-type sulfate transporter activity"/>
    <property type="evidence" value="ECO:0007669"/>
    <property type="project" value="InterPro"/>
</dbReference>
<proteinExistence type="predicted"/>
<comment type="subunit">
    <text evidence="2">The complex is composed of two ATP-binding proteins (CysA), two transmembrane proteins (CysT and CysW) and a solute-binding protein (CysP).</text>
</comment>
<dbReference type="GO" id="GO:0005886">
    <property type="term" value="C:plasma membrane"/>
    <property type="evidence" value="ECO:0007669"/>
    <property type="project" value="TreeGrafter"/>
</dbReference>
<keyword evidence="4 10" id="KW-0812">Transmembrane</keyword>
<feature type="transmembrane region" description="Helical" evidence="10">
    <location>
        <begin position="87"/>
        <end position="111"/>
    </location>
</feature>
<keyword evidence="3" id="KW-0813">Transport</keyword>
<dbReference type="Gene3D" id="1.10.3720.10">
    <property type="entry name" value="MetI-like"/>
    <property type="match status" value="1"/>
</dbReference>
<feature type="domain" description="ABC transmembrane type-1" evidence="11">
    <location>
        <begin position="85"/>
        <end position="292"/>
    </location>
</feature>
<keyword evidence="7 10" id="KW-0472">Membrane</keyword>